<name>A0ABS5BW90_9BACT</name>
<sequence>MRDPMSWSIPLFRLFGIQVRVHIFFFIVTLGLFYRQMVLTQYDNVSWVDKFLLAVVVLFGIILLHEFGHCFGARYVGGDAREILIWPLGGLAFTEIPHRWKPLFITVAAGPGVNVLICLVCAGGILAAGFVPTLDPTIDPHRIEASKLHDSRTYTSSYRVKLYKAGTAEEPTLDEFRDKVKEYEARHGKDSLPKPANADAYTAAVASMGYERAVLPGWVVWAYRIFWLSWLLFLFNMLPAYPLDGGQLLQSIVWARTDHRRGVVVAAYTGFAVAIVFLIASIGWNESLLMGLALFMLYSASMKLMQLEMDEGPFGYDFSAGYTSLEKDDEPAPQPKRPGPLARWWQARKARKVAREVEAKQRDEERMDLLLEKIARSGQGSLTDEERQFLKRVSARKRNTS</sequence>
<dbReference type="Pfam" id="PF02163">
    <property type="entry name" value="Peptidase_M50"/>
    <property type="match status" value="1"/>
</dbReference>
<feature type="transmembrane region" description="Helical" evidence="12">
    <location>
        <begin position="46"/>
        <end position="64"/>
    </location>
</feature>
<evidence type="ECO:0000256" key="10">
    <source>
        <dbReference type="ARBA" id="ARBA00023049"/>
    </source>
</evidence>
<dbReference type="GO" id="GO:0008233">
    <property type="term" value="F:peptidase activity"/>
    <property type="evidence" value="ECO:0007669"/>
    <property type="project" value="UniProtKB-KW"/>
</dbReference>
<dbReference type="GO" id="GO:0006508">
    <property type="term" value="P:proteolysis"/>
    <property type="evidence" value="ECO:0007669"/>
    <property type="project" value="UniProtKB-KW"/>
</dbReference>
<gene>
    <name evidence="15" type="ORF">J8F10_19890</name>
</gene>
<evidence type="ECO:0000256" key="8">
    <source>
        <dbReference type="ARBA" id="ARBA00022833"/>
    </source>
</evidence>
<keyword evidence="9 12" id="KW-1133">Transmembrane helix</keyword>
<feature type="domain" description="DUF6576" evidence="14">
    <location>
        <begin position="358"/>
        <end position="395"/>
    </location>
</feature>
<feature type="transmembrane region" description="Helical" evidence="12">
    <location>
        <begin position="12"/>
        <end position="34"/>
    </location>
</feature>
<evidence type="ECO:0000256" key="9">
    <source>
        <dbReference type="ARBA" id="ARBA00022989"/>
    </source>
</evidence>
<dbReference type="PANTHER" id="PTHR39188">
    <property type="entry name" value="MEMBRANE-ASSOCIATED ZINC METALLOPROTEASE M50B"/>
    <property type="match status" value="1"/>
</dbReference>
<comment type="cofactor">
    <cofactor evidence="1">
        <name>Zn(2+)</name>
        <dbReference type="ChEBI" id="CHEBI:29105"/>
    </cofactor>
</comment>
<evidence type="ECO:0000256" key="5">
    <source>
        <dbReference type="ARBA" id="ARBA00022692"/>
    </source>
</evidence>
<dbReference type="Pfam" id="PF20216">
    <property type="entry name" value="DUF6576"/>
    <property type="match status" value="1"/>
</dbReference>
<evidence type="ECO:0000259" key="13">
    <source>
        <dbReference type="Pfam" id="PF02163"/>
    </source>
</evidence>
<dbReference type="InterPro" id="IPR046483">
    <property type="entry name" value="DUF6576"/>
</dbReference>
<organism evidence="15 16">
    <name type="scientific">Gemmata palustris</name>
    <dbReference type="NCBI Taxonomy" id="2822762"/>
    <lineage>
        <taxon>Bacteria</taxon>
        <taxon>Pseudomonadati</taxon>
        <taxon>Planctomycetota</taxon>
        <taxon>Planctomycetia</taxon>
        <taxon>Gemmatales</taxon>
        <taxon>Gemmataceae</taxon>
        <taxon>Gemmata</taxon>
    </lineage>
</organism>
<keyword evidence="11 12" id="KW-0472">Membrane</keyword>
<evidence type="ECO:0000313" key="16">
    <source>
        <dbReference type="Proteomes" id="UP000676565"/>
    </source>
</evidence>
<keyword evidence="10" id="KW-0482">Metalloprotease</keyword>
<dbReference type="Proteomes" id="UP000676565">
    <property type="component" value="Unassembled WGS sequence"/>
</dbReference>
<evidence type="ECO:0000313" key="15">
    <source>
        <dbReference type="EMBL" id="MBP3957515.1"/>
    </source>
</evidence>
<keyword evidence="8" id="KW-0862">Zinc</keyword>
<dbReference type="PANTHER" id="PTHR39188:SF3">
    <property type="entry name" value="STAGE IV SPORULATION PROTEIN FB"/>
    <property type="match status" value="1"/>
</dbReference>
<keyword evidence="6" id="KW-0479">Metal-binding</keyword>
<proteinExistence type="inferred from homology"/>
<evidence type="ECO:0000256" key="11">
    <source>
        <dbReference type="ARBA" id="ARBA00023136"/>
    </source>
</evidence>
<keyword evidence="4 15" id="KW-0645">Protease</keyword>
<feature type="domain" description="Peptidase M50" evidence="13">
    <location>
        <begin position="54"/>
        <end position="276"/>
    </location>
</feature>
<protein>
    <submittedName>
        <fullName evidence="15">Site-2 protease family protein</fullName>
    </submittedName>
</protein>
<evidence type="ECO:0000256" key="4">
    <source>
        <dbReference type="ARBA" id="ARBA00022670"/>
    </source>
</evidence>
<reference evidence="15 16" key="1">
    <citation type="submission" date="2021-04" db="EMBL/GenBank/DDBJ databases">
        <authorList>
            <person name="Ivanova A."/>
        </authorList>
    </citation>
    <scope>NUCLEOTIDE SEQUENCE [LARGE SCALE GENOMIC DNA]</scope>
    <source>
        <strain evidence="15 16">G18</strain>
    </source>
</reference>
<dbReference type="RefSeq" id="WP_210656632.1">
    <property type="nucleotide sequence ID" value="NZ_JAGKQQ010000001.1"/>
</dbReference>
<comment type="similarity">
    <text evidence="3">Belongs to the peptidase M50B family.</text>
</comment>
<comment type="subcellular location">
    <subcellularLocation>
        <location evidence="2">Membrane</location>
        <topology evidence="2">Multi-pass membrane protein</topology>
    </subcellularLocation>
</comment>
<evidence type="ECO:0000256" key="6">
    <source>
        <dbReference type="ARBA" id="ARBA00022723"/>
    </source>
</evidence>
<feature type="transmembrane region" description="Helical" evidence="12">
    <location>
        <begin position="103"/>
        <end position="131"/>
    </location>
</feature>
<keyword evidence="5 12" id="KW-0812">Transmembrane</keyword>
<evidence type="ECO:0000256" key="2">
    <source>
        <dbReference type="ARBA" id="ARBA00004141"/>
    </source>
</evidence>
<keyword evidence="16" id="KW-1185">Reference proteome</keyword>
<keyword evidence="7" id="KW-0378">Hydrolase</keyword>
<feature type="transmembrane region" description="Helical" evidence="12">
    <location>
        <begin position="221"/>
        <end position="241"/>
    </location>
</feature>
<feature type="transmembrane region" description="Helical" evidence="12">
    <location>
        <begin position="262"/>
        <end position="282"/>
    </location>
</feature>
<evidence type="ECO:0000256" key="1">
    <source>
        <dbReference type="ARBA" id="ARBA00001947"/>
    </source>
</evidence>
<comment type="caution">
    <text evidence="15">The sequence shown here is derived from an EMBL/GenBank/DDBJ whole genome shotgun (WGS) entry which is preliminary data.</text>
</comment>
<accession>A0ABS5BW90</accession>
<dbReference type="EMBL" id="JAGKQQ010000001">
    <property type="protein sequence ID" value="MBP3957515.1"/>
    <property type="molecule type" value="Genomic_DNA"/>
</dbReference>
<evidence type="ECO:0000256" key="3">
    <source>
        <dbReference type="ARBA" id="ARBA00007931"/>
    </source>
</evidence>
<evidence type="ECO:0000259" key="14">
    <source>
        <dbReference type="Pfam" id="PF20216"/>
    </source>
</evidence>
<dbReference type="InterPro" id="IPR008915">
    <property type="entry name" value="Peptidase_M50"/>
</dbReference>
<evidence type="ECO:0000256" key="7">
    <source>
        <dbReference type="ARBA" id="ARBA00022801"/>
    </source>
</evidence>
<evidence type="ECO:0000256" key="12">
    <source>
        <dbReference type="SAM" id="Phobius"/>
    </source>
</evidence>